<feature type="domain" description="HD-GYP" evidence="3">
    <location>
        <begin position="154"/>
        <end position="351"/>
    </location>
</feature>
<accession>A0A7T0C1H5</accession>
<evidence type="ECO:0000313" key="5">
    <source>
        <dbReference type="Proteomes" id="UP000594464"/>
    </source>
</evidence>
<dbReference type="Pfam" id="PF13487">
    <property type="entry name" value="HD_5"/>
    <property type="match status" value="1"/>
</dbReference>
<reference evidence="5" key="1">
    <citation type="submission" date="2020-02" db="EMBL/GenBank/DDBJ databases">
        <title>Genomic and physiological characterization of two novel Nitrospinaceae genera.</title>
        <authorList>
            <person name="Mueller A.J."/>
            <person name="Jung M.-Y."/>
            <person name="Strachan C.R."/>
            <person name="Herbold C.W."/>
            <person name="Kirkegaard R.H."/>
            <person name="Daims H."/>
        </authorList>
    </citation>
    <scope>NUCLEOTIDE SEQUENCE [LARGE SCALE GENOMIC DNA]</scope>
</reference>
<dbReference type="AlphaFoldDB" id="A0A7T0C1H5"/>
<name>A0A7T0C1H5_9BACT</name>
<sequence>MICQESIKQGKIMIVDDEHANVLLLEKMLQQEGYSSIHSVEDSRKAEALYEAVEPDILLLDLNMPHLDGFQIMEKVIQSNGSSPPVLVLTAQKDDEIRVKALRAGAIDFLSKPFSYVEVLTRIKNIMTVRLLYKQALQQNEILDRKVSERTYELEVSRMEALQRLSKAAEYRDNETGMHVLRMSLYSEILARAAGLSDKECKLIQHASPMHDVGKIGIPDGILLKPGKLTEEEWEIMKTHAEIGGQILSSGTSEIMLKAETIALTHHEQWAGGGYPKGLKGEEIPIEGRIVILADVFDALCSKRPYKESWSIEDTVTEMENNSGIMFDPELVKIFKTSLPEFLKIMEGFSDC</sequence>
<dbReference type="InterPro" id="IPR003607">
    <property type="entry name" value="HD/PDEase_dom"/>
</dbReference>
<dbReference type="SUPFAM" id="SSF52172">
    <property type="entry name" value="CheY-like"/>
    <property type="match status" value="1"/>
</dbReference>
<dbReference type="Gene3D" id="1.10.3210.10">
    <property type="entry name" value="Hypothetical protein af1432"/>
    <property type="match status" value="1"/>
</dbReference>
<dbReference type="InterPro" id="IPR052020">
    <property type="entry name" value="Cyclic_di-GMP/3'3'-cGAMP_PDE"/>
</dbReference>
<dbReference type="SMART" id="SM00448">
    <property type="entry name" value="REC"/>
    <property type="match status" value="1"/>
</dbReference>
<dbReference type="PANTHER" id="PTHR45228">
    <property type="entry name" value="CYCLIC DI-GMP PHOSPHODIESTERASE TM_0186-RELATED"/>
    <property type="match status" value="1"/>
</dbReference>
<evidence type="ECO:0000259" key="3">
    <source>
        <dbReference type="PROSITE" id="PS51832"/>
    </source>
</evidence>
<organism evidence="4 5">
    <name type="scientific">Candidatus Nitrohelix vancouverensis</name>
    <dbReference type="NCBI Taxonomy" id="2705534"/>
    <lineage>
        <taxon>Bacteria</taxon>
        <taxon>Pseudomonadati</taxon>
        <taxon>Nitrospinota/Tectimicrobiota group</taxon>
        <taxon>Nitrospinota</taxon>
        <taxon>Nitrospinia</taxon>
        <taxon>Nitrospinales</taxon>
        <taxon>Nitrospinaceae</taxon>
        <taxon>Candidatus Nitrohelix</taxon>
    </lineage>
</organism>
<dbReference type="PROSITE" id="PS50110">
    <property type="entry name" value="RESPONSE_REGULATORY"/>
    <property type="match status" value="1"/>
</dbReference>
<dbReference type="PANTHER" id="PTHR45228:SF1">
    <property type="entry name" value="CYCLIC DI-GMP PHOSPHODIESTERASE TM_0186"/>
    <property type="match status" value="1"/>
</dbReference>
<feature type="domain" description="Response regulatory" evidence="2">
    <location>
        <begin position="11"/>
        <end position="127"/>
    </location>
</feature>
<dbReference type="Proteomes" id="UP000594464">
    <property type="component" value="Chromosome"/>
</dbReference>
<feature type="modified residue" description="4-aspartylphosphate" evidence="1">
    <location>
        <position position="61"/>
    </location>
</feature>
<evidence type="ECO:0000256" key="1">
    <source>
        <dbReference type="PROSITE-ProRule" id="PRU00169"/>
    </source>
</evidence>
<dbReference type="EMBL" id="CP048620">
    <property type="protein sequence ID" value="QPJ64817.1"/>
    <property type="molecule type" value="Genomic_DNA"/>
</dbReference>
<protein>
    <submittedName>
        <fullName evidence="4">Response regulator</fullName>
    </submittedName>
</protein>
<dbReference type="GO" id="GO:0000160">
    <property type="term" value="P:phosphorelay signal transduction system"/>
    <property type="evidence" value="ECO:0007669"/>
    <property type="project" value="InterPro"/>
</dbReference>
<dbReference type="InterPro" id="IPR001789">
    <property type="entry name" value="Sig_transdc_resp-reg_receiver"/>
</dbReference>
<dbReference type="Gene3D" id="3.40.50.2300">
    <property type="match status" value="1"/>
</dbReference>
<dbReference type="InterPro" id="IPR037522">
    <property type="entry name" value="HD_GYP_dom"/>
</dbReference>
<dbReference type="Pfam" id="PF00072">
    <property type="entry name" value="Response_reg"/>
    <property type="match status" value="1"/>
</dbReference>
<keyword evidence="1" id="KW-0597">Phosphoprotein</keyword>
<dbReference type="SUPFAM" id="SSF109604">
    <property type="entry name" value="HD-domain/PDEase-like"/>
    <property type="match status" value="1"/>
</dbReference>
<dbReference type="CDD" id="cd00077">
    <property type="entry name" value="HDc"/>
    <property type="match status" value="1"/>
</dbReference>
<evidence type="ECO:0000259" key="2">
    <source>
        <dbReference type="PROSITE" id="PS50110"/>
    </source>
</evidence>
<dbReference type="SMART" id="SM00471">
    <property type="entry name" value="HDc"/>
    <property type="match status" value="1"/>
</dbReference>
<evidence type="ECO:0000313" key="4">
    <source>
        <dbReference type="EMBL" id="QPJ64817.1"/>
    </source>
</evidence>
<gene>
    <name evidence="4" type="ORF">G3M78_05220</name>
</gene>
<proteinExistence type="predicted"/>
<dbReference type="KEGG" id="nva:G3M78_05220"/>
<dbReference type="CDD" id="cd17551">
    <property type="entry name" value="REC_RpfG-like"/>
    <property type="match status" value="1"/>
</dbReference>
<dbReference type="InterPro" id="IPR011006">
    <property type="entry name" value="CheY-like_superfamily"/>
</dbReference>
<dbReference type="PROSITE" id="PS51832">
    <property type="entry name" value="HD_GYP"/>
    <property type="match status" value="1"/>
</dbReference>